<reference evidence="2" key="2">
    <citation type="submission" date="2017-12" db="EMBL/GenBank/DDBJ databases">
        <title>Genome sequence of the Bar-tailed Godwit (Limosa lapponica baueri).</title>
        <authorList>
            <person name="Lima N.C.B."/>
            <person name="Parody-Merino A.M."/>
            <person name="Battley P.F."/>
            <person name="Fidler A.E."/>
            <person name="Prosdocimi F."/>
        </authorList>
    </citation>
    <scope>NUCLEOTIDE SEQUENCE [LARGE SCALE GENOMIC DNA]</scope>
</reference>
<dbReference type="Proteomes" id="UP000233556">
    <property type="component" value="Unassembled WGS sequence"/>
</dbReference>
<organism evidence="1 2">
    <name type="scientific">Limosa lapponica baueri</name>
    <dbReference type="NCBI Taxonomy" id="1758121"/>
    <lineage>
        <taxon>Eukaryota</taxon>
        <taxon>Metazoa</taxon>
        <taxon>Chordata</taxon>
        <taxon>Craniata</taxon>
        <taxon>Vertebrata</taxon>
        <taxon>Euteleostomi</taxon>
        <taxon>Archelosauria</taxon>
        <taxon>Archosauria</taxon>
        <taxon>Dinosauria</taxon>
        <taxon>Saurischia</taxon>
        <taxon>Theropoda</taxon>
        <taxon>Coelurosauria</taxon>
        <taxon>Aves</taxon>
        <taxon>Neognathae</taxon>
        <taxon>Neoaves</taxon>
        <taxon>Charadriiformes</taxon>
        <taxon>Scolopacidae</taxon>
        <taxon>Limosa</taxon>
    </lineage>
</organism>
<keyword evidence="2" id="KW-1185">Reference proteome</keyword>
<evidence type="ECO:0008006" key="3">
    <source>
        <dbReference type="Google" id="ProtNLM"/>
    </source>
</evidence>
<proteinExistence type="predicted"/>
<sequence length="149" mass="17599">MEDKKSIRSSQRRFTKGKSCLTNLIAFYNGMTGWTDEGRVVDIVYLNFSKAFNTVSHSILIDGCIKRSMARKLREVILPLYSALMRPHLEYSAQLWSLHHKKDMDLLEWVQRRATKMIRELELFYEDKLRELALFSLEKRRLRGDLITA</sequence>
<dbReference type="PANTHER" id="PTHR33332">
    <property type="entry name" value="REVERSE TRANSCRIPTASE DOMAIN-CONTAINING PROTEIN"/>
    <property type="match status" value="1"/>
</dbReference>
<dbReference type="OrthoDB" id="411871at2759"/>
<evidence type="ECO:0000313" key="1">
    <source>
        <dbReference type="EMBL" id="PKU41030.1"/>
    </source>
</evidence>
<gene>
    <name evidence="1" type="ORF">llap_8677</name>
</gene>
<reference evidence="2" key="1">
    <citation type="submission" date="2017-11" db="EMBL/GenBank/DDBJ databases">
        <authorList>
            <person name="Lima N.C."/>
            <person name="Parody-Merino A.M."/>
            <person name="Battley P.F."/>
            <person name="Fidler A.E."/>
            <person name="Prosdocimi F."/>
        </authorList>
    </citation>
    <scope>NUCLEOTIDE SEQUENCE [LARGE SCALE GENOMIC DNA]</scope>
</reference>
<dbReference type="AlphaFoldDB" id="A0A2I0U4L9"/>
<evidence type="ECO:0000313" key="2">
    <source>
        <dbReference type="Proteomes" id="UP000233556"/>
    </source>
</evidence>
<accession>A0A2I0U4L9</accession>
<dbReference type="EMBL" id="KZ506174">
    <property type="protein sequence ID" value="PKU41030.1"/>
    <property type="molecule type" value="Genomic_DNA"/>
</dbReference>
<name>A0A2I0U4L9_LIMLA</name>
<protein>
    <recommendedName>
        <fullName evidence="3">Reverse transcriptase domain-containing protein</fullName>
    </recommendedName>
</protein>